<gene>
    <name evidence="5" type="ORF">FIV53_01050</name>
</gene>
<organism evidence="5 6">
    <name type="scientific">Mycoplasma nasistruthionis</name>
    <dbReference type="NCBI Taxonomy" id="353852"/>
    <lineage>
        <taxon>Bacteria</taxon>
        <taxon>Bacillati</taxon>
        <taxon>Mycoplasmatota</taxon>
        <taxon>Mollicutes</taxon>
        <taxon>Mycoplasmataceae</taxon>
        <taxon>Mycoplasma</taxon>
    </lineage>
</organism>
<comment type="similarity">
    <text evidence="1">Belongs to the type-I restriction system S methylase family.</text>
</comment>
<keyword evidence="5" id="KW-0378">Hydrolase</keyword>
<proteinExistence type="inferred from homology"/>
<evidence type="ECO:0000256" key="3">
    <source>
        <dbReference type="ARBA" id="ARBA00023125"/>
    </source>
</evidence>
<name>A0A4Y6I6S5_9MOLU</name>
<dbReference type="PANTHER" id="PTHR30408">
    <property type="entry name" value="TYPE-1 RESTRICTION ENZYME ECOKI SPECIFICITY PROTEIN"/>
    <property type="match status" value="1"/>
</dbReference>
<dbReference type="REBASE" id="368822">
    <property type="entry name" value="S1.MnaMs03ORF1060P"/>
</dbReference>
<keyword evidence="6" id="KW-1185">Reference proteome</keyword>
<dbReference type="Proteomes" id="UP000315201">
    <property type="component" value="Chromosome"/>
</dbReference>
<dbReference type="Pfam" id="PF01420">
    <property type="entry name" value="Methylase_S"/>
    <property type="match status" value="1"/>
</dbReference>
<keyword evidence="5" id="KW-0255">Endonuclease</keyword>
<keyword evidence="2" id="KW-0680">Restriction system</keyword>
<reference evidence="5 6" key="1">
    <citation type="submission" date="2019-06" db="EMBL/GenBank/DDBJ databases">
        <title>Mycoplasma nasistruthionis sp. nov. str Ms03.</title>
        <authorList>
            <person name="Botes A."/>
        </authorList>
    </citation>
    <scope>NUCLEOTIDE SEQUENCE [LARGE SCALE GENOMIC DNA]</scope>
    <source>
        <strain evidence="5 6">Ms03</strain>
    </source>
</reference>
<dbReference type="InterPro" id="IPR000055">
    <property type="entry name" value="Restrct_endonuc_typeI_TRD"/>
</dbReference>
<dbReference type="GO" id="GO:0004519">
    <property type="term" value="F:endonuclease activity"/>
    <property type="evidence" value="ECO:0007669"/>
    <property type="project" value="UniProtKB-KW"/>
</dbReference>
<keyword evidence="5" id="KW-0540">Nuclease</keyword>
<dbReference type="RefSeq" id="WP_208664937.1">
    <property type="nucleotide sequence ID" value="NZ_CP041147.1"/>
</dbReference>
<dbReference type="Gene3D" id="3.90.220.20">
    <property type="entry name" value="DNA methylase specificity domains"/>
    <property type="match status" value="1"/>
</dbReference>
<dbReference type="GO" id="GO:0009307">
    <property type="term" value="P:DNA restriction-modification system"/>
    <property type="evidence" value="ECO:0007669"/>
    <property type="project" value="UniProtKB-KW"/>
</dbReference>
<dbReference type="EMBL" id="CP041147">
    <property type="protein sequence ID" value="QDF64899.1"/>
    <property type="molecule type" value="Genomic_DNA"/>
</dbReference>
<keyword evidence="3" id="KW-0238">DNA-binding</keyword>
<evidence type="ECO:0000313" key="5">
    <source>
        <dbReference type="EMBL" id="QDF64899.1"/>
    </source>
</evidence>
<evidence type="ECO:0000313" key="6">
    <source>
        <dbReference type="Proteomes" id="UP000315201"/>
    </source>
</evidence>
<dbReference type="GO" id="GO:0003677">
    <property type="term" value="F:DNA binding"/>
    <property type="evidence" value="ECO:0007669"/>
    <property type="project" value="UniProtKB-KW"/>
</dbReference>
<protein>
    <submittedName>
        <fullName evidence="5">Restriction endonuclease subunit S</fullName>
    </submittedName>
</protein>
<feature type="domain" description="Type I restriction modification DNA specificity" evidence="4">
    <location>
        <begin position="36"/>
        <end position="208"/>
    </location>
</feature>
<dbReference type="InterPro" id="IPR044946">
    <property type="entry name" value="Restrct_endonuc_typeI_TRD_sf"/>
</dbReference>
<evidence type="ECO:0000256" key="2">
    <source>
        <dbReference type="ARBA" id="ARBA00022747"/>
    </source>
</evidence>
<evidence type="ECO:0000256" key="1">
    <source>
        <dbReference type="ARBA" id="ARBA00010923"/>
    </source>
</evidence>
<dbReference type="SUPFAM" id="SSF116734">
    <property type="entry name" value="DNA methylase specificity domain"/>
    <property type="match status" value="1"/>
</dbReference>
<dbReference type="AlphaFoldDB" id="A0A4Y6I6S5"/>
<sequence>MWIKFLKLKRERELDSQYLEFIEKTYIEFGLPKLCELGEFYSGLKSKNKNDFDNNFHSSYVSYLNVFNNLFITNETFNKVNVHHWEKQNSLSYGDLLFTVSSENFNETGMTSVYKLKSDEPIYLNSFCFGFRFKDMTKINLSFISHYFRSNEIRTEILKCVSGTTRFNLSKNKLKDIKIYLPPIEVQNYVGNILDKMYFMLNETLDTLPFEIKLRKQQYEYYRDKLLTFKNKD</sequence>
<dbReference type="InterPro" id="IPR052021">
    <property type="entry name" value="Type-I_RS_S_subunit"/>
</dbReference>
<evidence type="ECO:0000259" key="4">
    <source>
        <dbReference type="Pfam" id="PF01420"/>
    </source>
</evidence>
<accession>A0A4Y6I6S5</accession>
<dbReference type="PANTHER" id="PTHR30408:SF12">
    <property type="entry name" value="TYPE I RESTRICTION ENZYME MJAVIII SPECIFICITY SUBUNIT"/>
    <property type="match status" value="1"/>
</dbReference>